<evidence type="ECO:0000256" key="1">
    <source>
        <dbReference type="ARBA" id="ARBA00001917"/>
    </source>
</evidence>
<comment type="similarity">
    <text evidence="11">Belongs to the IPP isomerase type 2 family.</text>
</comment>
<comment type="caution">
    <text evidence="11">Lacks conserved residue(s) required for the propagation of feature annotation.</text>
</comment>
<comment type="cofactor">
    <cofactor evidence="11">
        <name>Mg(2+)</name>
        <dbReference type="ChEBI" id="CHEBI:18420"/>
    </cofactor>
</comment>
<dbReference type="GO" id="GO:0005737">
    <property type="term" value="C:cytoplasm"/>
    <property type="evidence" value="ECO:0007669"/>
    <property type="project" value="UniProtKB-SubCell"/>
</dbReference>
<dbReference type="EMBL" id="FNFY01000012">
    <property type="protein sequence ID" value="SDK86816.1"/>
    <property type="molecule type" value="Genomic_DNA"/>
</dbReference>
<evidence type="ECO:0000256" key="10">
    <source>
        <dbReference type="ARBA" id="ARBA00025810"/>
    </source>
</evidence>
<evidence type="ECO:0000256" key="5">
    <source>
        <dbReference type="ARBA" id="ARBA00022723"/>
    </source>
</evidence>
<dbReference type="CDD" id="cd02811">
    <property type="entry name" value="IDI-2_FMN"/>
    <property type="match status" value="1"/>
</dbReference>
<feature type="domain" description="FMN-dependent dehydrogenase" evidence="12">
    <location>
        <begin position="170"/>
        <end position="312"/>
    </location>
</feature>
<dbReference type="InterPro" id="IPR011179">
    <property type="entry name" value="IPdP_isomerase"/>
</dbReference>
<dbReference type="EC" id="5.3.3.2" evidence="11"/>
<comment type="subunit">
    <text evidence="10 11">Homooctamer. Dimer of tetramers.</text>
</comment>
<dbReference type="InterPro" id="IPR000262">
    <property type="entry name" value="FMN-dep_DH"/>
</dbReference>
<feature type="binding site" evidence="11">
    <location>
        <position position="98"/>
    </location>
    <ligand>
        <name>FMN</name>
        <dbReference type="ChEBI" id="CHEBI:58210"/>
    </ligand>
</feature>
<evidence type="ECO:0000259" key="12">
    <source>
        <dbReference type="Pfam" id="PF01070"/>
    </source>
</evidence>
<feature type="binding site" evidence="11">
    <location>
        <begin position="286"/>
        <end position="287"/>
    </location>
    <ligand>
        <name>FMN</name>
        <dbReference type="ChEBI" id="CHEBI:58210"/>
    </ligand>
</feature>
<evidence type="ECO:0000256" key="8">
    <source>
        <dbReference type="ARBA" id="ARBA00023229"/>
    </source>
</evidence>
<feature type="binding site" evidence="11">
    <location>
        <position position="158"/>
    </location>
    <ligand>
        <name>Mg(2+)</name>
        <dbReference type="ChEBI" id="CHEBI:18420"/>
    </ligand>
</feature>
<comment type="cofactor">
    <cofactor evidence="1 11">
        <name>FMN</name>
        <dbReference type="ChEBI" id="CHEBI:58210"/>
    </cofactor>
</comment>
<evidence type="ECO:0000256" key="11">
    <source>
        <dbReference type="HAMAP-Rule" id="MF_00354"/>
    </source>
</evidence>
<dbReference type="NCBIfam" id="TIGR02151">
    <property type="entry name" value="IPP_isom_2"/>
    <property type="match status" value="1"/>
</dbReference>
<dbReference type="PANTHER" id="PTHR43665">
    <property type="entry name" value="ISOPENTENYL-DIPHOSPHATE DELTA-ISOMERASE"/>
    <property type="match status" value="1"/>
</dbReference>
<feature type="binding site" evidence="11">
    <location>
        <position position="157"/>
    </location>
    <ligand>
        <name>substrate</name>
    </ligand>
</feature>
<dbReference type="HAMAP" id="MF_00354">
    <property type="entry name" value="Idi_2"/>
    <property type="match status" value="1"/>
</dbReference>
<dbReference type="GO" id="GO:0016491">
    <property type="term" value="F:oxidoreductase activity"/>
    <property type="evidence" value="ECO:0007669"/>
    <property type="project" value="InterPro"/>
</dbReference>
<keyword evidence="3 11" id="KW-0285">Flavoprotein</keyword>
<evidence type="ECO:0000256" key="6">
    <source>
        <dbReference type="ARBA" id="ARBA00022842"/>
    </source>
</evidence>
<evidence type="ECO:0000256" key="7">
    <source>
        <dbReference type="ARBA" id="ARBA00022857"/>
    </source>
</evidence>
<proteinExistence type="inferred from homology"/>
<dbReference type="RefSeq" id="WP_092986295.1">
    <property type="nucleotide sequence ID" value="NZ_FNFY01000012.1"/>
</dbReference>
<dbReference type="GO" id="GO:0000287">
    <property type="term" value="F:magnesium ion binding"/>
    <property type="evidence" value="ECO:0007669"/>
    <property type="project" value="UniProtKB-UniRule"/>
</dbReference>
<dbReference type="Gene3D" id="3.20.20.70">
    <property type="entry name" value="Aldolase class I"/>
    <property type="match status" value="1"/>
</dbReference>
<comment type="cofactor">
    <cofactor evidence="11">
        <name>NADPH</name>
        <dbReference type="ChEBI" id="CHEBI:57783"/>
    </cofactor>
</comment>
<dbReference type="OrthoDB" id="9795032at2"/>
<dbReference type="GO" id="GO:0008299">
    <property type="term" value="P:isoprenoid biosynthetic process"/>
    <property type="evidence" value="ECO:0007669"/>
    <property type="project" value="UniProtKB-UniRule"/>
</dbReference>
<evidence type="ECO:0000313" key="13">
    <source>
        <dbReference type="EMBL" id="SDK86816.1"/>
    </source>
</evidence>
<protein>
    <recommendedName>
        <fullName evidence="11">Isopentenyl-diphosphate delta-isomerase</fullName>
        <shortName evidence="11">IPP isomerase</shortName>
        <ecNumber evidence="11">5.3.3.2</ecNumber>
    </recommendedName>
    <alternativeName>
        <fullName evidence="11">Isopentenyl diphosphate:dimethylallyl diphosphate isomerase</fullName>
    </alternativeName>
    <alternativeName>
        <fullName evidence="11">Isopentenyl pyrophosphate isomerase</fullName>
    </alternativeName>
    <alternativeName>
        <fullName evidence="11">Type 2 isopentenyl diphosphate isomerase</fullName>
        <shortName evidence="11">IDI-2</shortName>
    </alternativeName>
</protein>
<keyword evidence="8 11" id="KW-0414">Isoprene biosynthesis</keyword>
<feature type="binding site" evidence="11">
    <location>
        <begin position="98"/>
        <end position="100"/>
    </location>
    <ligand>
        <name>substrate</name>
    </ligand>
</feature>
<feature type="binding site" evidence="11">
    <location>
        <position position="189"/>
    </location>
    <ligand>
        <name>FMN</name>
        <dbReference type="ChEBI" id="CHEBI:58210"/>
    </ligand>
</feature>
<evidence type="ECO:0000256" key="4">
    <source>
        <dbReference type="ARBA" id="ARBA00022643"/>
    </source>
</evidence>
<keyword evidence="4 11" id="KW-0288">FMN</keyword>
<evidence type="ECO:0000256" key="2">
    <source>
        <dbReference type="ARBA" id="ARBA00022490"/>
    </source>
</evidence>
<comment type="subcellular location">
    <subcellularLocation>
        <location evidence="11">Cytoplasm</location>
    </subcellularLocation>
</comment>
<dbReference type="GO" id="GO:0070402">
    <property type="term" value="F:NADPH binding"/>
    <property type="evidence" value="ECO:0007669"/>
    <property type="project" value="UniProtKB-UniRule"/>
</dbReference>
<feature type="binding site" evidence="11">
    <location>
        <begin position="11"/>
        <end position="12"/>
    </location>
    <ligand>
        <name>substrate</name>
    </ligand>
</feature>
<keyword evidence="2 11" id="KW-0963">Cytoplasm</keyword>
<keyword evidence="9 11" id="KW-0413">Isomerase</keyword>
<feature type="binding site" evidence="11">
    <location>
        <position position="127"/>
    </location>
    <ligand>
        <name>FMN</name>
        <dbReference type="ChEBI" id="CHEBI:58210"/>
    </ligand>
</feature>
<comment type="catalytic activity">
    <reaction evidence="11">
        <text>isopentenyl diphosphate = dimethylallyl diphosphate</text>
        <dbReference type="Rhea" id="RHEA:23284"/>
        <dbReference type="ChEBI" id="CHEBI:57623"/>
        <dbReference type="ChEBI" id="CHEBI:128769"/>
        <dbReference type="EC" id="5.3.3.2"/>
    </reaction>
</comment>
<gene>
    <name evidence="11" type="primary">fni</name>
    <name evidence="13" type="ORF">SAMN05216216_1124</name>
</gene>
<dbReference type="SUPFAM" id="SSF51395">
    <property type="entry name" value="FMN-linked oxidoreductases"/>
    <property type="match status" value="1"/>
</dbReference>
<dbReference type="PIRSF" id="PIRSF003314">
    <property type="entry name" value="IPP_isomerase"/>
    <property type="match status" value="1"/>
</dbReference>
<name>A0A1G9FEP0_9BACL</name>
<dbReference type="GO" id="GO:0010181">
    <property type="term" value="F:FMN binding"/>
    <property type="evidence" value="ECO:0007669"/>
    <property type="project" value="UniProtKB-UniRule"/>
</dbReference>
<evidence type="ECO:0000313" key="14">
    <source>
        <dbReference type="Proteomes" id="UP000199008"/>
    </source>
</evidence>
<dbReference type="Proteomes" id="UP000199008">
    <property type="component" value="Unassembled WGS sequence"/>
</dbReference>
<comment type="function">
    <text evidence="11">Involved in the biosynthesis of isoprenoids. Catalyzes the 1,3-allylic rearrangement of the homoallylic substrate isopentenyl (IPP) to its allylic isomer, dimethylallyl diphosphate (DMAPP).</text>
</comment>
<keyword evidence="7 11" id="KW-0521">NADP</keyword>
<sequence>MREEVNLRSQRKNEHVQHALNQKPQNVISDFDKVHFVHHSMPAVNLDEVDLSTAIGDMKFDVPLYINAMTGGSSWTKSINEKFGKVAEATGIPMAVGSMHAAVRHPELSGSYSIVREVNPEGLVFANVGADVSLEGAKKAVDMIRADGLQIHLNVAQELIMPEGDRDFKSWQSNIKSVLNGVDVPVIVKEVGFGMSRETLQLLKAAGVKYVDVSGRGGTNFAEIENARRSAQDMDYLSDWGMSTVQSLMESKGFQKDMTILASGGVKTPLDAMKSLALGGSAVGMSHTLLKYVEDNEVEATIEFVEQFFNQMKKIAVMVNAKTIEELRTSPIVFSPDIVSWMEQRNIQSP</sequence>
<keyword evidence="5 11" id="KW-0479">Metal-binding</keyword>
<feature type="binding site" evidence="11">
    <location>
        <begin position="265"/>
        <end position="267"/>
    </location>
    <ligand>
        <name>FMN</name>
        <dbReference type="ChEBI" id="CHEBI:58210"/>
    </ligand>
</feature>
<keyword evidence="6 11" id="KW-0460">Magnesium</keyword>
<dbReference type="GO" id="GO:0004452">
    <property type="term" value="F:isopentenyl-diphosphate delta-isomerase activity"/>
    <property type="evidence" value="ECO:0007669"/>
    <property type="project" value="UniProtKB-UniRule"/>
</dbReference>
<feature type="binding site" evidence="11">
    <location>
        <position position="219"/>
    </location>
    <ligand>
        <name>FMN</name>
        <dbReference type="ChEBI" id="CHEBI:58210"/>
    </ligand>
</feature>
<keyword evidence="14" id="KW-1185">Reference proteome</keyword>
<evidence type="ECO:0000256" key="3">
    <source>
        <dbReference type="ARBA" id="ARBA00022630"/>
    </source>
</evidence>
<dbReference type="InterPro" id="IPR013785">
    <property type="entry name" value="Aldolase_TIM"/>
</dbReference>
<organism evidence="13 14">
    <name type="scientific">Lacicoccus qingdaonensis</name>
    <dbReference type="NCBI Taxonomy" id="576118"/>
    <lineage>
        <taxon>Bacteria</taxon>
        <taxon>Bacillati</taxon>
        <taxon>Bacillota</taxon>
        <taxon>Bacilli</taxon>
        <taxon>Bacillales</taxon>
        <taxon>Salinicoccaceae</taxon>
        <taxon>Lacicoccus</taxon>
    </lineage>
</organism>
<evidence type="ECO:0000256" key="9">
    <source>
        <dbReference type="ARBA" id="ARBA00023235"/>
    </source>
</evidence>
<reference evidence="14" key="1">
    <citation type="submission" date="2016-10" db="EMBL/GenBank/DDBJ databases">
        <authorList>
            <person name="Varghese N."/>
            <person name="Submissions S."/>
        </authorList>
    </citation>
    <scope>NUCLEOTIDE SEQUENCE [LARGE SCALE GENOMIC DNA]</scope>
    <source>
        <strain evidence="14">CGMCC 1.8895</strain>
    </source>
</reference>
<dbReference type="STRING" id="576118.SAMN05216216_1124"/>
<dbReference type="AlphaFoldDB" id="A0A1G9FEP0"/>
<accession>A0A1G9FEP0</accession>
<feature type="binding site" evidence="11">
    <location>
        <position position="214"/>
    </location>
    <ligand>
        <name>FMN</name>
        <dbReference type="ChEBI" id="CHEBI:58210"/>
    </ligand>
</feature>
<dbReference type="Pfam" id="PF01070">
    <property type="entry name" value="FMN_dh"/>
    <property type="match status" value="1"/>
</dbReference>
<dbReference type="PANTHER" id="PTHR43665:SF1">
    <property type="entry name" value="ISOPENTENYL-DIPHOSPHATE DELTA-ISOMERASE"/>
    <property type="match status" value="1"/>
</dbReference>
<feature type="binding site" evidence="11">
    <location>
        <begin position="68"/>
        <end position="70"/>
    </location>
    <ligand>
        <name>FMN</name>
        <dbReference type="ChEBI" id="CHEBI:58210"/>
    </ligand>
</feature>